<evidence type="ECO:0000313" key="3">
    <source>
        <dbReference type="Proteomes" id="UP000241462"/>
    </source>
</evidence>
<keyword evidence="3" id="KW-1185">Reference proteome</keyword>
<evidence type="ECO:0000256" key="1">
    <source>
        <dbReference type="SAM" id="MobiDB-lite"/>
    </source>
</evidence>
<evidence type="ECO:0000313" key="2">
    <source>
        <dbReference type="EMBL" id="PSR80273.1"/>
    </source>
</evidence>
<accession>A0A2T2ZZU5</accession>
<name>A0A2T2ZZU5_9PEZI</name>
<dbReference type="EMBL" id="KZ678535">
    <property type="protein sequence ID" value="PSR80273.1"/>
    <property type="molecule type" value="Genomic_DNA"/>
</dbReference>
<sequence length="253" mass="28142">MICFICVEYMSTNTSTIVQDLGPIWSESKTLPKRKGSQCDSVPESRSTTTSPPRSHLRTPSTRLMSLTSCTTTKFLKAELSWTLDESRVISNKLCLPTPQEDRQKACFMSKEIGFAQKLQLAVVLCTAVVIGDEVWALELVGFVCVLRPMNLQTGKSASMESLIITIMDEETRGLVSKTLVRISCLSDQPRGKRTIQAIATCPGNPWVIEHCCSTRKRSPPLANAHMLLFLSSTVLGALHENNHPMTFRLRPR</sequence>
<dbReference type="AlphaFoldDB" id="A0A2T2ZZU5"/>
<feature type="region of interest" description="Disordered" evidence="1">
    <location>
        <begin position="29"/>
        <end position="59"/>
    </location>
</feature>
<dbReference type="Proteomes" id="UP000241462">
    <property type="component" value="Unassembled WGS sequence"/>
</dbReference>
<reference evidence="2 3" key="1">
    <citation type="journal article" date="2018" name="Mycol. Prog.">
        <title>Coniella lustricola, a new species from submerged detritus.</title>
        <authorList>
            <person name="Raudabaugh D.B."/>
            <person name="Iturriaga T."/>
            <person name="Carver A."/>
            <person name="Mondo S."/>
            <person name="Pangilinan J."/>
            <person name="Lipzen A."/>
            <person name="He G."/>
            <person name="Amirebrahimi M."/>
            <person name="Grigoriev I.V."/>
            <person name="Miller A.N."/>
        </authorList>
    </citation>
    <scope>NUCLEOTIDE SEQUENCE [LARGE SCALE GENOMIC DNA]</scope>
    <source>
        <strain evidence="2 3">B22-T-1</strain>
    </source>
</reference>
<gene>
    <name evidence="2" type="ORF">BD289DRAFT_70529</name>
</gene>
<feature type="compositionally biased region" description="Low complexity" evidence="1">
    <location>
        <begin position="44"/>
        <end position="59"/>
    </location>
</feature>
<proteinExistence type="predicted"/>
<dbReference type="InParanoid" id="A0A2T2ZZU5"/>
<organism evidence="2 3">
    <name type="scientific">Coniella lustricola</name>
    <dbReference type="NCBI Taxonomy" id="2025994"/>
    <lineage>
        <taxon>Eukaryota</taxon>
        <taxon>Fungi</taxon>
        <taxon>Dikarya</taxon>
        <taxon>Ascomycota</taxon>
        <taxon>Pezizomycotina</taxon>
        <taxon>Sordariomycetes</taxon>
        <taxon>Sordariomycetidae</taxon>
        <taxon>Diaporthales</taxon>
        <taxon>Schizoparmaceae</taxon>
        <taxon>Coniella</taxon>
    </lineage>
</organism>
<protein>
    <submittedName>
        <fullName evidence="2">Uncharacterized protein</fullName>
    </submittedName>
</protein>